<dbReference type="SMART" id="SM00953">
    <property type="entry name" value="RES"/>
    <property type="match status" value="1"/>
</dbReference>
<evidence type="ECO:0000259" key="1">
    <source>
        <dbReference type="SMART" id="SM00953"/>
    </source>
</evidence>
<evidence type="ECO:0000313" key="3">
    <source>
        <dbReference type="Proteomes" id="UP000198748"/>
    </source>
</evidence>
<dbReference type="STRING" id="659014.SAMN04487996_104248"/>
<keyword evidence="3" id="KW-1185">Reference proteome</keyword>
<dbReference type="OrthoDB" id="9789501at2"/>
<organism evidence="2 3">
    <name type="scientific">Dyadobacter soli</name>
    <dbReference type="NCBI Taxonomy" id="659014"/>
    <lineage>
        <taxon>Bacteria</taxon>
        <taxon>Pseudomonadati</taxon>
        <taxon>Bacteroidota</taxon>
        <taxon>Cytophagia</taxon>
        <taxon>Cytophagales</taxon>
        <taxon>Spirosomataceae</taxon>
        <taxon>Dyadobacter</taxon>
    </lineage>
</organism>
<protein>
    <submittedName>
        <fullName evidence="2">RES domain-containing protein</fullName>
    </submittedName>
</protein>
<sequence>MIVYRVGRTRYAHDLDGEGARLHGGRWNHPLTPCIYTSESRALALLEYTANVNIDDIPRALSITTFEIDPAYILDLPASALPGDWKYAPAPASTKDFGTALLRKADYGVIKIPSAIMEDEFNYLLNPLFRKATVYTIQSVRDFVYDVRLKL</sequence>
<feature type="domain" description="RES" evidence="1">
    <location>
        <begin position="14"/>
        <end position="139"/>
    </location>
</feature>
<evidence type="ECO:0000313" key="2">
    <source>
        <dbReference type="EMBL" id="SDE28216.1"/>
    </source>
</evidence>
<gene>
    <name evidence="2" type="ORF">SAMN04487996_104248</name>
</gene>
<dbReference type="RefSeq" id="WP_090148141.1">
    <property type="nucleotide sequence ID" value="NZ_FNAN01000004.1"/>
</dbReference>
<proteinExistence type="predicted"/>
<dbReference type="Proteomes" id="UP000198748">
    <property type="component" value="Unassembled WGS sequence"/>
</dbReference>
<accession>A0A1G7BP21</accession>
<dbReference type="AlphaFoldDB" id="A0A1G7BP21"/>
<dbReference type="InterPro" id="IPR014914">
    <property type="entry name" value="RES_dom"/>
</dbReference>
<dbReference type="Pfam" id="PF08808">
    <property type="entry name" value="RES"/>
    <property type="match status" value="1"/>
</dbReference>
<dbReference type="EMBL" id="FNAN01000004">
    <property type="protein sequence ID" value="SDE28216.1"/>
    <property type="molecule type" value="Genomic_DNA"/>
</dbReference>
<name>A0A1G7BP21_9BACT</name>
<reference evidence="3" key="1">
    <citation type="submission" date="2016-10" db="EMBL/GenBank/DDBJ databases">
        <authorList>
            <person name="Varghese N."/>
            <person name="Submissions S."/>
        </authorList>
    </citation>
    <scope>NUCLEOTIDE SEQUENCE [LARGE SCALE GENOMIC DNA]</scope>
    <source>
        <strain evidence="3">DSM 25329</strain>
    </source>
</reference>